<protein>
    <submittedName>
        <fullName evidence="10">ATP synthase F1 subunit epsilon</fullName>
    </submittedName>
</protein>
<dbReference type="PANTHER" id="PTHR13822">
    <property type="entry name" value="ATP SYNTHASE DELTA/EPSILON CHAIN"/>
    <property type="match status" value="1"/>
</dbReference>
<sequence>MKLTIAKIDKILWSGEAESVSVPGTEGVMTILSHHMPLITTLEKGELRIKTKDGGMELIAIEQGMLEVNKEETVILV</sequence>
<comment type="similarity">
    <text evidence="2 8">Belongs to the ATPase epsilon chain family.</text>
</comment>
<keyword evidence="6 8" id="KW-0139">CF(1)</keyword>
<comment type="caution">
    <text evidence="10">The sequence shown here is derived from an EMBL/GenBank/DDBJ whole genome shotgun (WGS) entry which is preliminary data.</text>
</comment>
<keyword evidence="3 8" id="KW-0813">Transport</keyword>
<evidence type="ECO:0000259" key="9">
    <source>
        <dbReference type="Pfam" id="PF02823"/>
    </source>
</evidence>
<keyword evidence="4 8" id="KW-0406">Ion transport</keyword>
<evidence type="ECO:0000256" key="1">
    <source>
        <dbReference type="ARBA" id="ARBA00004184"/>
    </source>
</evidence>
<dbReference type="CDD" id="cd12152">
    <property type="entry name" value="F1-ATPase_delta"/>
    <property type="match status" value="1"/>
</dbReference>
<dbReference type="Proteomes" id="UP000177122">
    <property type="component" value="Unassembled WGS sequence"/>
</dbReference>
<gene>
    <name evidence="10" type="ORF">A2845_02125</name>
</gene>
<dbReference type="GO" id="GO:0012505">
    <property type="term" value="C:endomembrane system"/>
    <property type="evidence" value="ECO:0007669"/>
    <property type="project" value="UniProtKB-SubCell"/>
</dbReference>
<keyword evidence="7 8" id="KW-0066">ATP synthesis</keyword>
<name>A0A1G2CV17_9BACT</name>
<evidence type="ECO:0000313" key="10">
    <source>
        <dbReference type="EMBL" id="OGZ05097.1"/>
    </source>
</evidence>
<dbReference type="InterPro" id="IPR020546">
    <property type="entry name" value="ATP_synth_F1_dsu/esu_N"/>
</dbReference>
<organism evidence="10 11">
    <name type="scientific">Candidatus Lloydbacteria bacterium RIFCSPHIGHO2_01_FULL_49_22</name>
    <dbReference type="NCBI Taxonomy" id="1798658"/>
    <lineage>
        <taxon>Bacteria</taxon>
        <taxon>Candidatus Lloydiibacteriota</taxon>
    </lineage>
</organism>
<comment type="subcellular location">
    <subcellularLocation>
        <location evidence="1">Endomembrane system</location>
        <topology evidence="1">Peripheral membrane protein</topology>
    </subcellularLocation>
</comment>
<dbReference type="AlphaFoldDB" id="A0A1G2CV17"/>
<keyword evidence="5" id="KW-0472">Membrane</keyword>
<evidence type="ECO:0000256" key="3">
    <source>
        <dbReference type="ARBA" id="ARBA00022448"/>
    </source>
</evidence>
<evidence type="ECO:0000256" key="5">
    <source>
        <dbReference type="ARBA" id="ARBA00023136"/>
    </source>
</evidence>
<dbReference type="NCBIfam" id="TIGR01216">
    <property type="entry name" value="ATP_synt_epsi"/>
    <property type="match status" value="1"/>
</dbReference>
<evidence type="ECO:0000256" key="6">
    <source>
        <dbReference type="ARBA" id="ARBA00023196"/>
    </source>
</evidence>
<dbReference type="SUPFAM" id="SSF51344">
    <property type="entry name" value="Epsilon subunit of F1F0-ATP synthase N-terminal domain"/>
    <property type="match status" value="1"/>
</dbReference>
<evidence type="ECO:0000256" key="8">
    <source>
        <dbReference type="RuleBase" id="RU003656"/>
    </source>
</evidence>
<dbReference type="Pfam" id="PF02823">
    <property type="entry name" value="ATP-synt_DE_N"/>
    <property type="match status" value="1"/>
</dbReference>
<dbReference type="Gene3D" id="2.60.15.10">
    <property type="entry name" value="F0F1 ATP synthase delta/epsilon subunit, N-terminal"/>
    <property type="match status" value="1"/>
</dbReference>
<dbReference type="InterPro" id="IPR036771">
    <property type="entry name" value="ATPsynth_dsu/esu_N"/>
</dbReference>
<comment type="subunit">
    <text evidence="8">F-type ATPases have 2 components, CF(1) - the catalytic core - and CF(0) - the membrane proton channel. CF(1) has five subunits: alpha(3), beta(3), gamma(1), delta(1), epsilon(1). CF(0) has three main subunits: a, b and c.</text>
</comment>
<evidence type="ECO:0000313" key="11">
    <source>
        <dbReference type="Proteomes" id="UP000177122"/>
    </source>
</evidence>
<reference evidence="10 11" key="1">
    <citation type="journal article" date="2016" name="Nat. Commun.">
        <title>Thousands of microbial genomes shed light on interconnected biogeochemical processes in an aquifer system.</title>
        <authorList>
            <person name="Anantharaman K."/>
            <person name="Brown C.T."/>
            <person name="Hug L.A."/>
            <person name="Sharon I."/>
            <person name="Castelle C.J."/>
            <person name="Probst A.J."/>
            <person name="Thomas B.C."/>
            <person name="Singh A."/>
            <person name="Wilkins M.J."/>
            <person name="Karaoz U."/>
            <person name="Brodie E.L."/>
            <person name="Williams K.H."/>
            <person name="Hubbard S.S."/>
            <person name="Banfield J.F."/>
        </authorList>
    </citation>
    <scope>NUCLEOTIDE SEQUENCE [LARGE SCALE GENOMIC DNA]</scope>
</reference>
<dbReference type="PANTHER" id="PTHR13822:SF10">
    <property type="entry name" value="ATP SYNTHASE EPSILON CHAIN, CHLOROPLASTIC"/>
    <property type="match status" value="1"/>
</dbReference>
<accession>A0A1G2CV17</accession>
<proteinExistence type="inferred from homology"/>
<dbReference type="GO" id="GO:0045259">
    <property type="term" value="C:proton-transporting ATP synthase complex"/>
    <property type="evidence" value="ECO:0007669"/>
    <property type="project" value="UniProtKB-KW"/>
</dbReference>
<dbReference type="InterPro" id="IPR001469">
    <property type="entry name" value="ATP_synth_F1_dsu/esu"/>
</dbReference>
<evidence type="ECO:0000256" key="7">
    <source>
        <dbReference type="ARBA" id="ARBA00023310"/>
    </source>
</evidence>
<evidence type="ECO:0000256" key="4">
    <source>
        <dbReference type="ARBA" id="ARBA00023065"/>
    </source>
</evidence>
<dbReference type="EMBL" id="MHLI01000015">
    <property type="protein sequence ID" value="OGZ05097.1"/>
    <property type="molecule type" value="Genomic_DNA"/>
</dbReference>
<feature type="domain" description="ATP synthase F1 complex delta/epsilon subunit N-terminal" evidence="9">
    <location>
        <begin position="1"/>
        <end position="77"/>
    </location>
</feature>
<dbReference type="GO" id="GO:0046933">
    <property type="term" value="F:proton-transporting ATP synthase activity, rotational mechanism"/>
    <property type="evidence" value="ECO:0007669"/>
    <property type="project" value="InterPro"/>
</dbReference>
<evidence type="ECO:0000256" key="2">
    <source>
        <dbReference type="ARBA" id="ARBA00005712"/>
    </source>
</evidence>